<sequence>MLPERVHVFIFIEDGKLLICQSNSNLTFLIKENNTWIIYQQIHQSFITTMWSKINKMIITTNLKNQIQTWQRNQKGLFQLISTAWDPESNSKNCEVNPVYINDDGLFLGQCQDNKLKVWSYLEDGSIQLAFEQEIDEQNVVITNDFTNLLAQNEKSLIWYQLIYHQP</sequence>
<evidence type="ECO:0008006" key="3">
    <source>
        <dbReference type="Google" id="ProtNLM"/>
    </source>
</evidence>
<protein>
    <recommendedName>
        <fullName evidence="3">Anaphase-promoting complex subunit 4 WD40 domain-containing protein</fullName>
    </recommendedName>
</protein>
<dbReference type="Proteomes" id="UP000000600">
    <property type="component" value="Unassembled WGS sequence"/>
</dbReference>
<keyword evidence="2" id="KW-1185">Reference proteome</keyword>
<evidence type="ECO:0000313" key="1">
    <source>
        <dbReference type="EMBL" id="CAK92845.1"/>
    </source>
</evidence>
<reference evidence="1 2" key="1">
    <citation type="journal article" date="2006" name="Nature">
        <title>Global trends of whole-genome duplications revealed by the ciliate Paramecium tetraurelia.</title>
        <authorList>
            <consortium name="Genoscope"/>
            <person name="Aury J.-M."/>
            <person name="Jaillon O."/>
            <person name="Duret L."/>
            <person name="Noel B."/>
            <person name="Jubin C."/>
            <person name="Porcel B.M."/>
            <person name="Segurens B."/>
            <person name="Daubin V."/>
            <person name="Anthouard V."/>
            <person name="Aiach N."/>
            <person name="Arnaiz O."/>
            <person name="Billaut A."/>
            <person name="Beisson J."/>
            <person name="Blanc I."/>
            <person name="Bouhouche K."/>
            <person name="Camara F."/>
            <person name="Duharcourt S."/>
            <person name="Guigo R."/>
            <person name="Gogendeau D."/>
            <person name="Katinka M."/>
            <person name="Keller A.-M."/>
            <person name="Kissmehl R."/>
            <person name="Klotz C."/>
            <person name="Koll F."/>
            <person name="Le Moue A."/>
            <person name="Lepere C."/>
            <person name="Malinsky S."/>
            <person name="Nowacki M."/>
            <person name="Nowak J.K."/>
            <person name="Plattner H."/>
            <person name="Poulain J."/>
            <person name="Ruiz F."/>
            <person name="Serrano V."/>
            <person name="Zagulski M."/>
            <person name="Dessen P."/>
            <person name="Betermier M."/>
            <person name="Weissenbach J."/>
            <person name="Scarpelli C."/>
            <person name="Schachter V."/>
            <person name="Sperling L."/>
            <person name="Meyer E."/>
            <person name="Cohen J."/>
            <person name="Wincker P."/>
        </authorList>
    </citation>
    <scope>NUCLEOTIDE SEQUENCE [LARGE SCALE GENOMIC DNA]</scope>
    <source>
        <strain evidence="1 2">Stock d4-2</strain>
    </source>
</reference>
<dbReference type="EMBL" id="CT868670">
    <property type="protein sequence ID" value="CAK92845.1"/>
    <property type="molecule type" value="Genomic_DNA"/>
</dbReference>
<dbReference type="InParanoid" id="A0EC28"/>
<organism evidence="1 2">
    <name type="scientific">Paramecium tetraurelia</name>
    <dbReference type="NCBI Taxonomy" id="5888"/>
    <lineage>
        <taxon>Eukaryota</taxon>
        <taxon>Sar</taxon>
        <taxon>Alveolata</taxon>
        <taxon>Ciliophora</taxon>
        <taxon>Intramacronucleata</taxon>
        <taxon>Oligohymenophorea</taxon>
        <taxon>Peniculida</taxon>
        <taxon>Parameciidae</taxon>
        <taxon>Paramecium</taxon>
    </lineage>
</organism>
<dbReference type="SUPFAM" id="SSF50978">
    <property type="entry name" value="WD40 repeat-like"/>
    <property type="match status" value="1"/>
</dbReference>
<gene>
    <name evidence="1" type="ORF">GSPATT00025581001</name>
</gene>
<proteinExistence type="predicted"/>
<name>A0EC28_PARTE</name>
<dbReference type="GeneID" id="5046027"/>
<dbReference type="InterPro" id="IPR036322">
    <property type="entry name" value="WD40_repeat_dom_sf"/>
</dbReference>
<accession>A0EC28</accession>
<dbReference type="AlphaFoldDB" id="A0EC28"/>
<dbReference type="RefSeq" id="XP_001460242.1">
    <property type="nucleotide sequence ID" value="XM_001460205.1"/>
</dbReference>
<evidence type="ECO:0000313" key="2">
    <source>
        <dbReference type="Proteomes" id="UP000000600"/>
    </source>
</evidence>
<dbReference type="HOGENOM" id="CLU_1597653_0_0_1"/>
<dbReference type="KEGG" id="ptm:GSPATT00025581001"/>